<evidence type="ECO:0000313" key="3">
    <source>
        <dbReference type="EMBL" id="CAD6185404.1"/>
    </source>
</evidence>
<keyword evidence="1" id="KW-0732">Signal</keyword>
<dbReference type="InterPro" id="IPR007284">
    <property type="entry name" value="Ground-like_dom"/>
</dbReference>
<feature type="chain" id="PRO_5035762210" description="Ground-like domain-containing protein" evidence="1">
    <location>
        <begin position="16"/>
        <end position="225"/>
    </location>
</feature>
<evidence type="ECO:0000259" key="2">
    <source>
        <dbReference type="Pfam" id="PF04155"/>
    </source>
</evidence>
<reference evidence="3" key="1">
    <citation type="submission" date="2020-10" db="EMBL/GenBank/DDBJ databases">
        <authorList>
            <person name="Kikuchi T."/>
        </authorList>
    </citation>
    <scope>NUCLEOTIDE SEQUENCE</scope>
    <source>
        <strain evidence="3">NKZ352</strain>
    </source>
</reference>
<feature type="signal peptide" evidence="1">
    <location>
        <begin position="1"/>
        <end position="15"/>
    </location>
</feature>
<dbReference type="Proteomes" id="UP000835052">
    <property type="component" value="Unassembled WGS sequence"/>
</dbReference>
<dbReference type="Pfam" id="PF04155">
    <property type="entry name" value="Ground-like"/>
    <property type="match status" value="1"/>
</dbReference>
<evidence type="ECO:0000313" key="4">
    <source>
        <dbReference type="Proteomes" id="UP000835052"/>
    </source>
</evidence>
<evidence type="ECO:0000256" key="1">
    <source>
        <dbReference type="SAM" id="SignalP"/>
    </source>
</evidence>
<keyword evidence="4" id="KW-1185">Reference proteome</keyword>
<comment type="caution">
    <text evidence="3">The sequence shown here is derived from an EMBL/GenBank/DDBJ whole genome shotgun (WGS) entry which is preliminary data.</text>
</comment>
<sequence length="225" mass="23914">MILPLLFMLVSFAGAQYMMGGFGRPCGGCPPPMCQPRPSCGAPPIPMCPPPAPCPPQFCPPPPICPPPPPPPMPLPLPPTPHLDLRVLYQPAMYQPVYQPMPVPVPSSGGCGGGAVVPVPRIPAQNDCCCGCSSPCKYKSVRRAAFAAKTVDPSCNNSELRNIILDNISDDASESKRAIQKAAEETLGTEVNVVCGRGEFSYIAHTESFCQTSKEDVTCYAFKPL</sequence>
<dbReference type="OrthoDB" id="5858182at2759"/>
<dbReference type="AlphaFoldDB" id="A0A8S1GR75"/>
<dbReference type="EMBL" id="CAJGYM010000002">
    <property type="protein sequence ID" value="CAD6185404.1"/>
    <property type="molecule type" value="Genomic_DNA"/>
</dbReference>
<proteinExistence type="predicted"/>
<organism evidence="3 4">
    <name type="scientific">Caenorhabditis auriculariae</name>
    <dbReference type="NCBI Taxonomy" id="2777116"/>
    <lineage>
        <taxon>Eukaryota</taxon>
        <taxon>Metazoa</taxon>
        <taxon>Ecdysozoa</taxon>
        <taxon>Nematoda</taxon>
        <taxon>Chromadorea</taxon>
        <taxon>Rhabditida</taxon>
        <taxon>Rhabditina</taxon>
        <taxon>Rhabditomorpha</taxon>
        <taxon>Rhabditoidea</taxon>
        <taxon>Rhabditidae</taxon>
        <taxon>Peloderinae</taxon>
        <taxon>Caenorhabditis</taxon>
    </lineage>
</organism>
<protein>
    <recommendedName>
        <fullName evidence="2">Ground-like domain-containing protein</fullName>
    </recommendedName>
</protein>
<gene>
    <name evidence="3" type="ORF">CAUJ_LOCUS1323</name>
</gene>
<feature type="domain" description="Ground-like" evidence="2">
    <location>
        <begin position="152"/>
        <end position="222"/>
    </location>
</feature>
<accession>A0A8S1GR75</accession>
<name>A0A8S1GR75_9PELO</name>